<organism evidence="9 10">
    <name type="scientific">Actinospica durhamensis</name>
    <dbReference type="NCBI Taxonomy" id="1508375"/>
    <lineage>
        <taxon>Bacteria</taxon>
        <taxon>Bacillati</taxon>
        <taxon>Actinomycetota</taxon>
        <taxon>Actinomycetes</taxon>
        <taxon>Catenulisporales</taxon>
        <taxon>Actinospicaceae</taxon>
        <taxon>Actinospica</taxon>
    </lineage>
</organism>
<comment type="subcellular location">
    <subcellularLocation>
        <location evidence="1">Cell projection</location>
        <location evidence="1">Cilium</location>
    </subcellularLocation>
    <subcellularLocation>
        <location evidence="2">Cytoplasm</location>
    </subcellularLocation>
</comment>
<evidence type="ECO:0000256" key="2">
    <source>
        <dbReference type="ARBA" id="ARBA00004496"/>
    </source>
</evidence>
<dbReference type="Proteomes" id="UP000675781">
    <property type="component" value="Unassembled WGS sequence"/>
</dbReference>
<dbReference type="PROSITE" id="PS50022">
    <property type="entry name" value="FA58C_3"/>
    <property type="match status" value="2"/>
</dbReference>
<keyword evidence="7" id="KW-0732">Signal</keyword>
<protein>
    <submittedName>
        <fullName evidence="9">Choice-of-anchor D domain-containing protein</fullName>
    </submittedName>
</protein>
<dbReference type="Pfam" id="PF15780">
    <property type="entry name" value="ASH"/>
    <property type="match status" value="1"/>
</dbReference>
<reference evidence="9" key="1">
    <citation type="submission" date="2021-04" db="EMBL/GenBank/DDBJ databases">
        <title>Genome based classification of Actinospica acidithermotolerans sp. nov., an actinobacterium isolated from an Indonesian hot spring.</title>
        <authorList>
            <person name="Kusuma A.B."/>
            <person name="Putra K.E."/>
            <person name="Nafisah S."/>
            <person name="Loh J."/>
            <person name="Nouioui I."/>
            <person name="Goodfellow M."/>
        </authorList>
    </citation>
    <scope>NUCLEOTIDE SEQUENCE</scope>
    <source>
        <strain evidence="9">CSCA 57</strain>
    </source>
</reference>
<dbReference type="Pfam" id="PF00754">
    <property type="entry name" value="F5_F8_type_C"/>
    <property type="match status" value="1"/>
</dbReference>
<gene>
    <name evidence="9" type="ORF">KDL01_15625</name>
</gene>
<dbReference type="Pfam" id="PF22815">
    <property type="entry name" value="CatAgl_D1"/>
    <property type="match status" value="1"/>
</dbReference>
<dbReference type="InterPro" id="IPR008979">
    <property type="entry name" value="Galactose-bd-like_sf"/>
</dbReference>
<dbReference type="SUPFAM" id="SSF49785">
    <property type="entry name" value="Galactose-binding domain-like"/>
    <property type="match status" value="2"/>
</dbReference>
<dbReference type="InterPro" id="IPR055149">
    <property type="entry name" value="Agl_cat_D2"/>
</dbReference>
<evidence type="ECO:0000256" key="1">
    <source>
        <dbReference type="ARBA" id="ARBA00004138"/>
    </source>
</evidence>
<sequence length="1333" mass="134928">MHLLRTKTSRRPRTARTSPPASPRRRAAATAALLLTPFVAALGIAAPAHAATAAGAPVPFTEFNAGTGGTGVATNGTILGPDYDFGTLPSEATGRVVDQLVGQGSYVSFTLTTAANAVDFHYSIPDSLSGGGITAPLDLYVNNTLTTALSLTSQYSWLYGSNPPTENNAPQVTDPNVSAPHDFYNDVRYMFGSTLQAGTVVKLQIDSGDTAPWYAINTADFENVAAPLASPAGYINVTQAPYNVDNTGVNDVTSELQSAISAAESAGTGVYLPQGTYKISSPLQVNKLNLAGAGEWYTEITGTSVELNGGGGNDNIHDLSLFGTVNVRNDGDGSVNGLNGNFSNTTVSNVWVQNTKVGMWITGTTTGLTINSVRIQDTTADGVNFDGNVNNSEVENSFLRNTQDDGLAIWASPNDDSDTFTQNTVDSPGIANNVAIYGGSNITVTNNLLQDTVTRGGGIHLGNRFGATAMSGTITISGNVLNRDGQFDPGWDYGVGAIWFWPQQESLNATVNITNNQINNSPYEAFMFQNSTMYTGSGVLTGNGGNTITNVNIDNNTVNGVGTYVMQEQAAGSIEVSGLTATNVGVSGQMNCANTSDFTITQGSGNSGWSSSTCGMPASAPLYVFPTTTTFENATVGQATPVQQITVFNKGSAAATLGSISPSSGFTVTQDPSDPCGTTLGATEPGDNSVWCSVDVSFTAPASGITKGTLTIPSNQPGNPTVVQLIGSTGGTNVINPPTVTPGSLSYGYVNVGAHSATQSVTVANPSQSALTISSITTSGAFSQTNTCGSSIAAGGSCTVSVTFSPTTGGSQTGELAIANSATSTPIGAGLSGIGLTSGTNLSLTGSMTGSSTASGFPASNANDGNTSSYWESLDGAAYPQTLTANLGQSFSLGSVTLTLPPSTAWATRTETLSVLGSSNGSSWTTVVPSTAYTFNPSTGNTVSFNLPSGTNDQYLQLSFTGNTGWSAAQVSEFEIFPGSGSSSGSATLSATPTLLSFGNQTVGSTSSAQSVTISNTGTAAASISSVSAGSPFAETNTCGSSLAAGASCTASVSFTPTASGSASGSLTVNSNATNSPLTVALSGTGTTAASATLTASPTSLSFGNEAVGSTSSAQSVTISNTGNAAASISSVSAGSGFGQSNTCGSSLAAGSSCTVSVTFAPTAAQAYSANLTVSSNATDATLTVPLSGTGTSTTTNLALNKSISASSYTQTYAPANANDGNTSTYWESVNGSWPATLTVDLGSTQTLGDTVIDLPPPSAWQTRTQTLSVLGSTNDSTWTTIVASATYTWNPSTGNTVTINFPAGTSYRYVQLNFTANNVQNGGQVSEWQIFG</sequence>
<keyword evidence="3" id="KW-0963">Cytoplasm</keyword>
<feature type="domain" description="F5/8 type C" evidence="8">
    <location>
        <begin position="1183"/>
        <end position="1333"/>
    </location>
</feature>
<dbReference type="Gene3D" id="2.60.120.260">
    <property type="entry name" value="Galactose-binding domain-like"/>
    <property type="match status" value="2"/>
</dbReference>
<keyword evidence="10" id="KW-1185">Reference proteome</keyword>
<evidence type="ECO:0000259" key="8">
    <source>
        <dbReference type="PROSITE" id="PS50022"/>
    </source>
</evidence>
<feature type="compositionally biased region" description="Basic residues" evidence="6">
    <location>
        <begin position="1"/>
        <end position="14"/>
    </location>
</feature>
<dbReference type="PANTHER" id="PTHR45912:SF3">
    <property type="entry name" value="CILIA- AND FLAGELLA-ASSOCIATED PROTEIN 47"/>
    <property type="match status" value="1"/>
</dbReference>
<name>A0A941IP45_9ACTN</name>
<feature type="region of interest" description="Disordered" evidence="6">
    <location>
        <begin position="1"/>
        <end position="26"/>
    </location>
</feature>
<feature type="domain" description="F5/8 type C" evidence="8">
    <location>
        <begin position="829"/>
        <end position="979"/>
    </location>
</feature>
<dbReference type="InterPro" id="IPR054090">
    <property type="entry name" value="Cep192_Spd-2-like_dom"/>
</dbReference>
<dbReference type="Gene3D" id="2.160.20.10">
    <property type="entry name" value="Single-stranded right-handed beta-helix, Pectin lyase-like"/>
    <property type="match status" value="1"/>
</dbReference>
<dbReference type="EMBL" id="JAGSOG010000067">
    <property type="protein sequence ID" value="MBR7834704.1"/>
    <property type="molecule type" value="Genomic_DNA"/>
</dbReference>
<proteinExistence type="predicted"/>
<dbReference type="NCBIfam" id="NF012200">
    <property type="entry name" value="choice_anch_D"/>
    <property type="match status" value="4"/>
</dbReference>
<keyword evidence="5" id="KW-0966">Cell projection</keyword>
<dbReference type="GO" id="GO:0005737">
    <property type="term" value="C:cytoplasm"/>
    <property type="evidence" value="ECO:0007669"/>
    <property type="project" value="UniProtKB-SubCell"/>
</dbReference>
<dbReference type="Pfam" id="PF22544">
    <property type="entry name" value="HYDIN_VesB_CFA65-like_Ig"/>
    <property type="match status" value="1"/>
</dbReference>
<dbReference type="PANTHER" id="PTHR45912">
    <property type="entry name" value="CILIA- AND FLAGELLA-ASSOCIATED PROTEIN 47"/>
    <property type="match status" value="1"/>
</dbReference>
<dbReference type="InterPro" id="IPR006626">
    <property type="entry name" value="PbH1"/>
</dbReference>
<dbReference type="SUPFAM" id="SSF51126">
    <property type="entry name" value="Pectin lyase-like"/>
    <property type="match status" value="1"/>
</dbReference>
<dbReference type="InterPro" id="IPR013783">
    <property type="entry name" value="Ig-like_fold"/>
</dbReference>
<evidence type="ECO:0000313" key="10">
    <source>
        <dbReference type="Proteomes" id="UP000675781"/>
    </source>
</evidence>
<dbReference type="InterPro" id="IPR031549">
    <property type="entry name" value="ASH"/>
</dbReference>
<dbReference type="SMART" id="SM00710">
    <property type="entry name" value="PbH1"/>
    <property type="match status" value="7"/>
</dbReference>
<dbReference type="InterPro" id="IPR011050">
    <property type="entry name" value="Pectin_lyase_fold/virulence"/>
</dbReference>
<dbReference type="Pfam" id="PF22816">
    <property type="entry name" value="CatAgl_D2"/>
    <property type="match status" value="1"/>
</dbReference>
<dbReference type="InterPro" id="IPR000421">
    <property type="entry name" value="FA58C"/>
</dbReference>
<dbReference type="InterPro" id="IPR012334">
    <property type="entry name" value="Pectin_lyas_fold"/>
</dbReference>
<dbReference type="RefSeq" id="WP_212529222.1">
    <property type="nucleotide sequence ID" value="NZ_JAGSOG010000067.1"/>
</dbReference>
<keyword evidence="4" id="KW-0969">Cilium</keyword>
<comment type="caution">
    <text evidence="9">The sequence shown here is derived from an EMBL/GenBank/DDBJ whole genome shotgun (WGS) entry which is preliminary data.</text>
</comment>
<dbReference type="Pfam" id="PF22073">
    <property type="entry name" value="Cep192_D4"/>
    <property type="match status" value="1"/>
</dbReference>
<evidence type="ECO:0000256" key="5">
    <source>
        <dbReference type="ARBA" id="ARBA00023273"/>
    </source>
</evidence>
<dbReference type="Pfam" id="PF22633">
    <property type="entry name" value="F5_F8_type_C_2"/>
    <property type="match status" value="1"/>
</dbReference>
<dbReference type="InterPro" id="IPR053879">
    <property type="entry name" value="HYDIN_VesB_CFA65-like_Ig"/>
</dbReference>
<evidence type="ECO:0000313" key="9">
    <source>
        <dbReference type="EMBL" id="MBR7834704.1"/>
    </source>
</evidence>
<evidence type="ECO:0000256" key="7">
    <source>
        <dbReference type="SAM" id="SignalP"/>
    </source>
</evidence>
<accession>A0A941IP45</accession>
<evidence type="ECO:0000256" key="6">
    <source>
        <dbReference type="SAM" id="MobiDB-lite"/>
    </source>
</evidence>
<evidence type="ECO:0000256" key="4">
    <source>
        <dbReference type="ARBA" id="ARBA00023069"/>
    </source>
</evidence>
<dbReference type="InterPro" id="IPR033801">
    <property type="entry name" value="CBM6-CBM35-CBM36-like_1"/>
</dbReference>
<evidence type="ECO:0000256" key="3">
    <source>
        <dbReference type="ARBA" id="ARBA00022490"/>
    </source>
</evidence>
<dbReference type="GO" id="GO:0005975">
    <property type="term" value="P:carbohydrate metabolic process"/>
    <property type="evidence" value="ECO:0007669"/>
    <property type="project" value="UniProtKB-ARBA"/>
</dbReference>
<dbReference type="Gene3D" id="2.60.40.10">
    <property type="entry name" value="Immunoglobulins"/>
    <property type="match status" value="4"/>
</dbReference>
<feature type="chain" id="PRO_5037394462" evidence="7">
    <location>
        <begin position="51"/>
        <end position="1333"/>
    </location>
</feature>
<feature type="signal peptide" evidence="7">
    <location>
        <begin position="1"/>
        <end position="50"/>
    </location>
</feature>